<dbReference type="Proteomes" id="UP000095286">
    <property type="component" value="Unplaced"/>
</dbReference>
<sequence length="512" mass="57959">MHINTITKKVVSRKRTNEFEGSDSWYGQEQPAVAPKAIRQTIDSGSWSPSMDMSNQMAFQQMSRPTTHAAGSHFLNMNNFQLLVVKQPEEQHRARYLSEGSRGAIKDRSGYSHCTIQLSGHYRPTRVEIYAGTGDGPIRPHDMYQLIQVLGKTANTTPCQRITSHDGIECLEVMVRPENNMQAILDCVGILKICSYDVKTRRPSRRRANELLERQQFQAGPGSNTVRLVFRAYIDKGHSSSMTIVQTESDAIRCVQQLGVPEVMKMSLTHAPAHGGMDLFIIGRNFDRNTSVVFREYKENGTLAWTAEAYVQKQFLHQCHIVCQVPAFHNVVNGGSVSVTVKCASKFSHPFNFFYTPATSNGYVGSMQNVEYIHTPSNKGNELLGNSEESIDQTEDLEEWINNPTNNLKDNKFDFSENESSFDTATFVQPPNFNTNIWASETDYFPQTNNFNKFNNNEACDVDYNSCQMPIITPTNQQQQHGIKYNNSLINPDQMQSQNSLRSESFILEQLK</sequence>
<evidence type="ECO:0000313" key="1">
    <source>
        <dbReference type="Proteomes" id="UP000095286"/>
    </source>
</evidence>
<organism evidence="1 2">
    <name type="scientific">Rhabditophanes sp. KR3021</name>
    <dbReference type="NCBI Taxonomy" id="114890"/>
    <lineage>
        <taxon>Eukaryota</taxon>
        <taxon>Metazoa</taxon>
        <taxon>Ecdysozoa</taxon>
        <taxon>Nematoda</taxon>
        <taxon>Chromadorea</taxon>
        <taxon>Rhabditida</taxon>
        <taxon>Tylenchina</taxon>
        <taxon>Panagrolaimomorpha</taxon>
        <taxon>Strongyloidoidea</taxon>
        <taxon>Alloionematidae</taxon>
        <taxon>Rhabditophanes</taxon>
    </lineage>
</organism>
<dbReference type="WBParaSite" id="RSKR_0000412900.1">
    <property type="protein sequence ID" value="RSKR_0000412900.1"/>
    <property type="gene ID" value="RSKR_0000412900"/>
</dbReference>
<accession>A0AC35TUV8</accession>
<evidence type="ECO:0000313" key="2">
    <source>
        <dbReference type="WBParaSite" id="RSKR_0000412900.1"/>
    </source>
</evidence>
<reference evidence="2" key="1">
    <citation type="submission" date="2016-11" db="UniProtKB">
        <authorList>
            <consortium name="WormBaseParasite"/>
        </authorList>
    </citation>
    <scope>IDENTIFICATION</scope>
    <source>
        <strain evidence="2">KR3021</strain>
    </source>
</reference>
<name>A0AC35TUV8_9BILA</name>
<proteinExistence type="predicted"/>
<protein>
    <submittedName>
        <fullName evidence="2">RHD domain-containing protein</fullName>
    </submittedName>
</protein>